<dbReference type="EMBL" id="WJXW01000006">
    <property type="protein sequence ID" value="KAF9735425.1"/>
    <property type="molecule type" value="Genomic_DNA"/>
</dbReference>
<comment type="caution">
    <text evidence="1">The sequence shown here is derived from an EMBL/GenBank/DDBJ whole genome shotgun (WGS) entry which is preliminary data.</text>
</comment>
<evidence type="ECO:0000313" key="1">
    <source>
        <dbReference type="EMBL" id="KAF9735425.1"/>
    </source>
</evidence>
<name>A0A9P6GJA5_9PLEO</name>
<sequence length="101" mass="10662">MATITPAHLAALKETCAAASSLVPPALRPDFVFVGSGAMVCHGSRRRPGDIDVVGTPAALWAFLEEARKEGRFSVVLDGCDYTYLVPIPSCISCHANCISN</sequence>
<reference evidence="1" key="1">
    <citation type="journal article" date="2020" name="Mol. Plant Microbe Interact.">
        <title>Genome Sequence of the Biocontrol Agent Coniothyrium minitans strain Conio (IMI 134523).</title>
        <authorList>
            <person name="Patel D."/>
            <person name="Shittu T.A."/>
            <person name="Baroncelli R."/>
            <person name="Muthumeenakshi S."/>
            <person name="Osborne T.H."/>
            <person name="Janganan T.K."/>
            <person name="Sreenivasaprasad S."/>
        </authorList>
    </citation>
    <scope>NUCLEOTIDE SEQUENCE</scope>
    <source>
        <strain evidence="1">Conio</strain>
    </source>
</reference>
<evidence type="ECO:0000313" key="2">
    <source>
        <dbReference type="Proteomes" id="UP000756921"/>
    </source>
</evidence>
<proteinExistence type="predicted"/>
<protein>
    <submittedName>
        <fullName evidence="1">Uncharacterized protein</fullName>
    </submittedName>
</protein>
<accession>A0A9P6GJA5</accession>
<dbReference type="Gene3D" id="3.30.460.40">
    <property type="match status" value="1"/>
</dbReference>
<gene>
    <name evidence="1" type="ORF">PMIN01_06830</name>
</gene>
<dbReference type="Proteomes" id="UP000756921">
    <property type="component" value="Unassembled WGS sequence"/>
</dbReference>
<organism evidence="1 2">
    <name type="scientific">Paraphaeosphaeria minitans</name>
    <dbReference type="NCBI Taxonomy" id="565426"/>
    <lineage>
        <taxon>Eukaryota</taxon>
        <taxon>Fungi</taxon>
        <taxon>Dikarya</taxon>
        <taxon>Ascomycota</taxon>
        <taxon>Pezizomycotina</taxon>
        <taxon>Dothideomycetes</taxon>
        <taxon>Pleosporomycetidae</taxon>
        <taxon>Pleosporales</taxon>
        <taxon>Massarineae</taxon>
        <taxon>Didymosphaeriaceae</taxon>
        <taxon>Paraphaeosphaeria</taxon>
    </lineage>
</organism>
<dbReference type="OrthoDB" id="3794352at2759"/>
<keyword evidence="2" id="KW-1185">Reference proteome</keyword>
<dbReference type="AlphaFoldDB" id="A0A9P6GJA5"/>